<dbReference type="InterPro" id="IPR018303">
    <property type="entry name" value="ATPase_P-typ_P_site"/>
</dbReference>
<comment type="similarity">
    <text evidence="2 20">Belongs to the cation transport ATPase (P-type) (TC 3.A.3) family. Type IIC subfamily.</text>
</comment>
<dbReference type="FunFam" id="3.40.50.1000:FF:000004">
    <property type="entry name" value="Sodium/potassium-transporting ATPase subunit alpha"/>
    <property type="match status" value="1"/>
</dbReference>
<dbReference type="InterPro" id="IPR005775">
    <property type="entry name" value="P-type_ATPase_IIC"/>
</dbReference>
<sequence length="983" mass="107795">VFQDDHKLSLDELQRKYGTDLSRGLTSARAAEILARDGPNTLTPPPTTPEWVKFCRQLFGGFSLLLWIGAILCFMAYGIESLAEGGGNNDNLYLGVVLAAVVIITGCFSYYQEAKSSKIMESFKNMVPQQALVIRNGEKMSINAEGVVVGDLVEVKGGDRIPADLRIISAHGCKVDNSSLTGESEPQTRSPDFSNENPLETRNIAFFSTNCVEGTARGIVISTGDRTVMGRIASLASGLEGGKTPIAMEIEHFIHLITGVAVFLGVTFFILSLILEYTWLEAVIFLIGIIVANVPEGLLATVTVCLTLTAKRMARKNCLVKNLEAVETLGSTSTICSDKTGTLTQNRMTVAHMWFDNQIHEADTTENQTGASFDKSSATWSALSRIAGLCNRAVFQASQENVPILKRAVAGDASESALLKCIELCCGSVKEMRDRYPKVVEIPFNSTNKYQLSIHKNANPSESRYLLVMKGAPERILDRCSTILIHGKEQPLDGEMKDAFHNAYLELGGLGERVLGFCHLALPDDQFPEGFQFDTDDLNFPVDGLCFVGLMSMIDPPRAAVPDAVGKCRSAGIKVVIMVTGDHPITAKAIAKGVGIISEGNETVEDIAARLNIPVSQVNPRDAKACVVHGSDLKDMTSEQLDDILIHHTEIVFARTSPQQKLIIVEGCQRQGAIVAVTGDGVNDSPALKKADIGVAMGIAGSDVSKQAADMILLDDNFASIVTGVEEGRLIFDNLKKSIAYTLTSNIPEITPFLIFIVANIPLPLGTVTILCIDLGTDMVPAISLAYEQAESDIMKRQPRNPKTDKLVNERLISMAYGQIGMIQALGGFFTYFVIMAENGFWPSGLLGIRIQWDDRWVNDVEDSYGQQWTYEQRKIVEFTCHTAFFVSIVVVQWADLIICKTRRNSVFQQGMKNKILIFGLFEETALAAFLSYCPGMDVALRMYPLKPTWWFCAFPYSLLIFVYDEVRKLIIRRNPGGKNLCF</sequence>
<feature type="transmembrane region" description="Helical" evidence="20">
    <location>
        <begin position="948"/>
        <end position="964"/>
    </location>
</feature>
<evidence type="ECO:0000256" key="21">
    <source>
        <dbReference type="SAM" id="MobiDB-lite"/>
    </source>
</evidence>
<dbReference type="SUPFAM" id="SSF56784">
    <property type="entry name" value="HAD-like"/>
    <property type="match status" value="1"/>
</dbReference>
<keyword evidence="18 20" id="KW-0472">Membrane</keyword>
<evidence type="ECO:0000256" key="2">
    <source>
        <dbReference type="ARBA" id="ARBA00006934"/>
    </source>
</evidence>
<dbReference type="GO" id="GO:0030007">
    <property type="term" value="P:intracellular potassium ion homeostasis"/>
    <property type="evidence" value="ECO:0007669"/>
    <property type="project" value="TreeGrafter"/>
</dbReference>
<dbReference type="FunFam" id="3.40.1110.10:FF:000001">
    <property type="entry name" value="Sodium/potassium-transporting ATPase subunit alpha"/>
    <property type="match status" value="1"/>
</dbReference>
<dbReference type="SFLD" id="SFLDG00002">
    <property type="entry name" value="C1.7:_P-type_atpase_like"/>
    <property type="match status" value="1"/>
</dbReference>
<evidence type="ECO:0000256" key="11">
    <source>
        <dbReference type="ARBA" id="ARBA00022840"/>
    </source>
</evidence>
<dbReference type="InterPro" id="IPR059000">
    <property type="entry name" value="ATPase_P-type_domA"/>
</dbReference>
<evidence type="ECO:0000256" key="10">
    <source>
        <dbReference type="ARBA" id="ARBA00022741"/>
    </source>
</evidence>
<keyword evidence="4" id="KW-1003">Cell membrane</keyword>
<feature type="transmembrane region" description="Helical" evidence="20">
    <location>
        <begin position="58"/>
        <end position="79"/>
    </location>
</feature>
<dbReference type="NCBIfam" id="TIGR01494">
    <property type="entry name" value="ATPase_P-type"/>
    <property type="match status" value="2"/>
</dbReference>
<keyword evidence="11 20" id="KW-0067">ATP-binding</keyword>
<evidence type="ECO:0000256" key="13">
    <source>
        <dbReference type="ARBA" id="ARBA00022958"/>
    </source>
</evidence>
<dbReference type="AlphaFoldDB" id="A0A7K4IWE3"/>
<dbReference type="InterPro" id="IPR023214">
    <property type="entry name" value="HAD_sf"/>
</dbReference>
<dbReference type="GO" id="GO:0005890">
    <property type="term" value="C:sodium:potassium-exchanging ATPase complex"/>
    <property type="evidence" value="ECO:0007669"/>
    <property type="project" value="TreeGrafter"/>
</dbReference>
<comment type="subcellular location">
    <subcellularLocation>
        <location evidence="1">Cell membrane</location>
        <location evidence="1">Sarcolemma</location>
        <topology evidence="1">Multi-pass membrane protein</topology>
    </subcellularLocation>
    <subcellularLocation>
        <location evidence="20">Cell membrane</location>
        <topology evidence="20">Multi-pass membrane protein</topology>
    </subcellularLocation>
</comment>
<dbReference type="GO" id="GO:1902600">
    <property type="term" value="P:proton transmembrane transport"/>
    <property type="evidence" value="ECO:0007669"/>
    <property type="project" value="TreeGrafter"/>
</dbReference>
<keyword evidence="9 20" id="KW-0479">Metal-binding</keyword>
<dbReference type="PROSITE" id="PS00154">
    <property type="entry name" value="ATPASE_E1_E2"/>
    <property type="match status" value="1"/>
</dbReference>
<dbReference type="InterPro" id="IPR004014">
    <property type="entry name" value="ATPase_P-typ_cation-transptr_N"/>
</dbReference>
<dbReference type="PRINTS" id="PR00119">
    <property type="entry name" value="CATATPASE"/>
</dbReference>
<keyword evidence="8 20" id="KW-0812">Transmembrane</keyword>
<evidence type="ECO:0000256" key="16">
    <source>
        <dbReference type="ARBA" id="ARBA00023053"/>
    </source>
</evidence>
<evidence type="ECO:0000256" key="5">
    <source>
        <dbReference type="ARBA" id="ARBA00022538"/>
    </source>
</evidence>
<keyword evidence="15 20" id="KW-1133">Transmembrane helix</keyword>
<dbReference type="SUPFAM" id="SSF81660">
    <property type="entry name" value="Metal cation-transporting ATPase, ATP-binding domain N"/>
    <property type="match status" value="1"/>
</dbReference>
<dbReference type="InterPro" id="IPR006068">
    <property type="entry name" value="ATPase_P-typ_cation-transptr_C"/>
</dbReference>
<name>A0A7K4IWE3_GEOCA</name>
<feature type="non-terminal residue" evidence="23">
    <location>
        <position position="1"/>
    </location>
</feature>
<feature type="transmembrane region" description="Helical" evidence="20">
    <location>
        <begin position="876"/>
        <end position="895"/>
    </location>
</feature>
<feature type="transmembrane region" description="Helical" evidence="20">
    <location>
        <begin position="91"/>
        <end position="111"/>
    </location>
</feature>
<dbReference type="GO" id="GO:0046872">
    <property type="term" value="F:metal ion binding"/>
    <property type="evidence" value="ECO:0007669"/>
    <property type="project" value="UniProtKB-KW"/>
</dbReference>
<keyword evidence="7" id="KW-0740">Sodium/potassium transport</keyword>
<feature type="region of interest" description="Disordered" evidence="21">
    <location>
        <begin position="178"/>
        <end position="197"/>
    </location>
</feature>
<dbReference type="PRINTS" id="PR00121">
    <property type="entry name" value="NAKATPASE"/>
</dbReference>
<evidence type="ECO:0000256" key="15">
    <source>
        <dbReference type="ARBA" id="ARBA00022989"/>
    </source>
</evidence>
<dbReference type="SMART" id="SM00831">
    <property type="entry name" value="Cation_ATPase_N"/>
    <property type="match status" value="1"/>
</dbReference>
<evidence type="ECO:0000256" key="12">
    <source>
        <dbReference type="ARBA" id="ARBA00022842"/>
    </source>
</evidence>
<keyword evidence="16" id="KW-0915">Sodium</keyword>
<evidence type="ECO:0000256" key="18">
    <source>
        <dbReference type="ARBA" id="ARBA00023136"/>
    </source>
</evidence>
<dbReference type="Pfam" id="PF00689">
    <property type="entry name" value="Cation_ATPase_C"/>
    <property type="match status" value="1"/>
</dbReference>
<dbReference type="SFLD" id="SFLDF00027">
    <property type="entry name" value="p-type_atpase"/>
    <property type="match status" value="1"/>
</dbReference>
<feature type="transmembrane region" description="Helical" evidence="20">
    <location>
        <begin position="283"/>
        <end position="306"/>
    </location>
</feature>
<dbReference type="Pfam" id="PF00122">
    <property type="entry name" value="E1-E2_ATPase"/>
    <property type="match status" value="1"/>
</dbReference>
<dbReference type="Proteomes" id="UP000531151">
    <property type="component" value="Unassembled WGS sequence"/>
</dbReference>
<dbReference type="CDD" id="cd02608">
    <property type="entry name" value="P-type_ATPase_Na-K_like"/>
    <property type="match status" value="1"/>
</dbReference>
<keyword evidence="13 20" id="KW-0630">Potassium</keyword>
<dbReference type="Pfam" id="PF13246">
    <property type="entry name" value="Cation_ATPase"/>
    <property type="match status" value="1"/>
</dbReference>
<keyword evidence="17 20" id="KW-0406">Ion transport</keyword>
<dbReference type="FunFam" id="2.70.150.10:FF:000106">
    <property type="entry name" value="Sodium/potassium-transporting ATPase subunit alpha"/>
    <property type="match status" value="1"/>
</dbReference>
<evidence type="ECO:0000256" key="14">
    <source>
        <dbReference type="ARBA" id="ARBA00022967"/>
    </source>
</evidence>
<dbReference type="GO" id="GO:0005391">
    <property type="term" value="F:P-type sodium:potassium-exchanging transporter activity"/>
    <property type="evidence" value="ECO:0007669"/>
    <property type="project" value="TreeGrafter"/>
</dbReference>
<keyword evidence="10 20" id="KW-0547">Nucleotide-binding</keyword>
<accession>A0A7K4IWE3</accession>
<dbReference type="GO" id="GO:0042383">
    <property type="term" value="C:sarcolemma"/>
    <property type="evidence" value="ECO:0007669"/>
    <property type="project" value="UniProtKB-SubCell"/>
</dbReference>
<dbReference type="SUPFAM" id="SSF81665">
    <property type="entry name" value="Calcium ATPase, transmembrane domain M"/>
    <property type="match status" value="1"/>
</dbReference>
<dbReference type="InterPro" id="IPR023299">
    <property type="entry name" value="ATPase_P-typ_cyto_dom_N"/>
</dbReference>
<keyword evidence="24" id="KW-1185">Reference proteome</keyword>
<evidence type="ECO:0000256" key="3">
    <source>
        <dbReference type="ARBA" id="ARBA00022448"/>
    </source>
</evidence>
<evidence type="ECO:0000256" key="20">
    <source>
        <dbReference type="RuleBase" id="RU362084"/>
    </source>
</evidence>
<dbReference type="FunFam" id="1.20.1110.10:FF:000095">
    <property type="entry name" value="Sodium/potassium-transporting ATPase subunit alpha-1"/>
    <property type="match status" value="2"/>
</dbReference>
<evidence type="ECO:0000256" key="1">
    <source>
        <dbReference type="ARBA" id="ARBA00004415"/>
    </source>
</evidence>
<dbReference type="InterPro" id="IPR036412">
    <property type="entry name" value="HAD-like_sf"/>
</dbReference>
<comment type="caution">
    <text evidence="23">The sequence shown here is derived from an EMBL/GenBank/DDBJ whole genome shotgun (WGS) entry which is preliminary data.</text>
</comment>
<dbReference type="Gene3D" id="2.70.150.10">
    <property type="entry name" value="Calcium-transporting ATPase, cytoplasmic transduction domain A"/>
    <property type="match status" value="1"/>
</dbReference>
<dbReference type="GO" id="GO:0016887">
    <property type="term" value="F:ATP hydrolysis activity"/>
    <property type="evidence" value="ECO:0007669"/>
    <property type="project" value="InterPro"/>
</dbReference>
<evidence type="ECO:0000256" key="17">
    <source>
        <dbReference type="ARBA" id="ARBA00023065"/>
    </source>
</evidence>
<dbReference type="InterPro" id="IPR023298">
    <property type="entry name" value="ATPase_P-typ_TM_dom_sf"/>
</dbReference>
<dbReference type="InterPro" id="IPR050510">
    <property type="entry name" value="Cation_transp_ATPase_P-type"/>
</dbReference>
<dbReference type="InterPro" id="IPR008250">
    <property type="entry name" value="ATPase_P-typ_transduc_dom_A_sf"/>
</dbReference>
<feature type="transmembrane region" description="Helical" evidence="20">
    <location>
        <begin position="253"/>
        <end position="277"/>
    </location>
</feature>
<evidence type="ECO:0000256" key="6">
    <source>
        <dbReference type="ARBA" id="ARBA00022553"/>
    </source>
</evidence>
<dbReference type="Pfam" id="PF00690">
    <property type="entry name" value="Cation_ATPase_N"/>
    <property type="match status" value="1"/>
</dbReference>
<dbReference type="Gene3D" id="3.40.1110.10">
    <property type="entry name" value="Calcium-transporting ATPase, cytoplasmic domain N"/>
    <property type="match status" value="1"/>
</dbReference>
<dbReference type="GO" id="GO:0005524">
    <property type="term" value="F:ATP binding"/>
    <property type="evidence" value="ECO:0007669"/>
    <property type="project" value="UniProtKB-KW"/>
</dbReference>
<keyword evidence="3 20" id="KW-0813">Transport</keyword>
<evidence type="ECO:0000256" key="9">
    <source>
        <dbReference type="ARBA" id="ARBA00022723"/>
    </source>
</evidence>
<evidence type="ECO:0000313" key="24">
    <source>
        <dbReference type="Proteomes" id="UP000531151"/>
    </source>
</evidence>
<keyword evidence="6" id="KW-0597">Phosphoprotein</keyword>
<evidence type="ECO:0000256" key="19">
    <source>
        <dbReference type="ARBA" id="ARBA00023201"/>
    </source>
</evidence>
<organism evidence="23 24">
    <name type="scientific">Geococcyx californianus</name>
    <name type="common">Greater roadrunner</name>
    <name type="synonym">Saurothera californiana</name>
    <dbReference type="NCBI Taxonomy" id="8947"/>
    <lineage>
        <taxon>Eukaryota</taxon>
        <taxon>Metazoa</taxon>
        <taxon>Chordata</taxon>
        <taxon>Craniata</taxon>
        <taxon>Vertebrata</taxon>
        <taxon>Euteleostomi</taxon>
        <taxon>Archelosauria</taxon>
        <taxon>Archosauria</taxon>
        <taxon>Dinosauria</taxon>
        <taxon>Saurischia</taxon>
        <taxon>Theropoda</taxon>
        <taxon>Coelurosauria</taxon>
        <taxon>Aves</taxon>
        <taxon>Neognathae</taxon>
        <taxon>Neoaves</taxon>
        <taxon>Otidimorphae</taxon>
        <taxon>Cuculiformes</taxon>
        <taxon>Neomorphidae</taxon>
        <taxon>Geococcyx</taxon>
    </lineage>
</organism>
<dbReference type="SUPFAM" id="SSF81653">
    <property type="entry name" value="Calcium ATPase, transduction domain A"/>
    <property type="match status" value="1"/>
</dbReference>
<feature type="transmembrane region" description="Helical" evidence="20">
    <location>
        <begin position="812"/>
        <end position="835"/>
    </location>
</feature>
<proteinExistence type="inferred from homology"/>
<protein>
    <recommendedName>
        <fullName evidence="20">Sodium/potassium-transporting ATPase subunit alpha</fullName>
    </recommendedName>
</protein>
<feature type="domain" description="Cation-transporting P-type ATPase N-terminal" evidence="22">
    <location>
        <begin position="4"/>
        <end position="78"/>
    </location>
</feature>
<evidence type="ECO:0000256" key="8">
    <source>
        <dbReference type="ARBA" id="ARBA00022692"/>
    </source>
</evidence>
<reference evidence="23 24" key="1">
    <citation type="submission" date="2019-09" db="EMBL/GenBank/DDBJ databases">
        <title>Bird 10,000 Genomes (B10K) Project - Family phase.</title>
        <authorList>
            <person name="Zhang G."/>
        </authorList>
    </citation>
    <scope>NUCLEOTIDE SEQUENCE [LARGE SCALE GENOMIC DNA]</scope>
    <source>
        <strain evidence="23">B10K-CU-031-07</strain>
        <tissue evidence="23">Muscle</tissue>
    </source>
</reference>
<dbReference type="Gene3D" id="1.20.1110.10">
    <property type="entry name" value="Calcium-transporting ATPase, transmembrane domain"/>
    <property type="match status" value="1"/>
</dbReference>
<evidence type="ECO:0000256" key="7">
    <source>
        <dbReference type="ARBA" id="ARBA00022607"/>
    </source>
</evidence>
<keyword evidence="19" id="KW-0739">Sodium transport</keyword>
<feature type="non-terminal residue" evidence="23">
    <location>
        <position position="983"/>
    </location>
</feature>
<dbReference type="InterPro" id="IPR044492">
    <property type="entry name" value="P_typ_ATPase_HD_dom"/>
</dbReference>
<dbReference type="GO" id="GO:0036376">
    <property type="term" value="P:sodium ion export across plasma membrane"/>
    <property type="evidence" value="ECO:0007669"/>
    <property type="project" value="TreeGrafter"/>
</dbReference>
<dbReference type="Gene3D" id="3.40.50.1000">
    <property type="entry name" value="HAD superfamily/HAD-like"/>
    <property type="match status" value="1"/>
</dbReference>
<dbReference type="EMBL" id="VWPV01004563">
    <property type="protein sequence ID" value="NWH57371.1"/>
    <property type="molecule type" value="Genomic_DNA"/>
</dbReference>
<gene>
    <name evidence="23" type="primary">Atp1a1</name>
    <name evidence="23" type="ORF">GEOCAL_R10841</name>
</gene>
<dbReference type="PANTHER" id="PTHR43294:SF9">
    <property type="entry name" value="SODIUM_POTASSIUM-TRANSPORTING ATPASE SUBUNIT ALPHA-1"/>
    <property type="match status" value="1"/>
</dbReference>
<dbReference type="OrthoDB" id="3352408at2759"/>
<evidence type="ECO:0000256" key="4">
    <source>
        <dbReference type="ARBA" id="ARBA00022475"/>
    </source>
</evidence>
<keyword evidence="14" id="KW-1278">Translocase</keyword>
<evidence type="ECO:0000259" key="22">
    <source>
        <dbReference type="SMART" id="SM00831"/>
    </source>
</evidence>
<feature type="transmembrane region" description="Helical" evidence="20">
    <location>
        <begin position="916"/>
        <end position="933"/>
    </location>
</feature>
<dbReference type="NCBIfam" id="TIGR01106">
    <property type="entry name" value="ATPase-IIC_X-K"/>
    <property type="match status" value="1"/>
</dbReference>
<dbReference type="PANTHER" id="PTHR43294">
    <property type="entry name" value="SODIUM/POTASSIUM-TRANSPORTING ATPASE SUBUNIT ALPHA"/>
    <property type="match status" value="1"/>
</dbReference>
<dbReference type="GO" id="GO:1990573">
    <property type="term" value="P:potassium ion import across plasma membrane"/>
    <property type="evidence" value="ECO:0007669"/>
    <property type="project" value="TreeGrafter"/>
</dbReference>
<keyword evidence="5 20" id="KW-0633">Potassium transport</keyword>
<dbReference type="SFLD" id="SFLDS00003">
    <property type="entry name" value="Haloacid_Dehalogenase"/>
    <property type="match status" value="1"/>
</dbReference>
<keyword evidence="12" id="KW-0460">Magnesium</keyword>
<dbReference type="InterPro" id="IPR001757">
    <property type="entry name" value="P_typ_ATPase"/>
</dbReference>
<dbReference type="GO" id="GO:0006883">
    <property type="term" value="P:intracellular sodium ion homeostasis"/>
    <property type="evidence" value="ECO:0007669"/>
    <property type="project" value="TreeGrafter"/>
</dbReference>
<evidence type="ECO:0000313" key="23">
    <source>
        <dbReference type="EMBL" id="NWH57371.1"/>
    </source>
</evidence>